<evidence type="ECO:0000256" key="2">
    <source>
        <dbReference type="ARBA" id="ARBA00022574"/>
    </source>
</evidence>
<feature type="repeat" description="WD" evidence="6">
    <location>
        <begin position="424"/>
        <end position="444"/>
    </location>
</feature>
<dbReference type="OrthoDB" id="2096344at2759"/>
<dbReference type="EMBL" id="CAJVPL010000360">
    <property type="protein sequence ID" value="CAG8487575.1"/>
    <property type="molecule type" value="Genomic_DNA"/>
</dbReference>
<evidence type="ECO:0000313" key="9">
    <source>
        <dbReference type="Proteomes" id="UP000789831"/>
    </source>
</evidence>
<dbReference type="Proteomes" id="UP000789831">
    <property type="component" value="Unassembled WGS sequence"/>
</dbReference>
<sequence>MSENTPQGPSKRPSRSPIRQYFNRMPLSDVTHSVGNSYIPREPQSPTPTQPPTKRPKLSSKIIDENDIKTLDNKNSLKPPTLTPPIKRVSTEKSESVYKNTIWRTHRNRMGPFDILMRRELWGTANASTRFMIKDFVSTDNDVYHFYGETRHIAPFACSFSHGVGNIDGRFLAVADEEGVISLLDTRVDNRIEMGGYERSRVQFQAHENAVFEVQWNYDDTSLITASGDQSARLWDVETQKCKAVFEGHTCKIWVTASRDGHIHIWDERTNSSRIIETTKFYAPTNTINYAHTGFQGIKRTRLSDPTPIRNNATKPTSVTGVQFLKHNENLLASSGAADGIIKYWDMRYHGLAKFPVQTSTDCSPAKRPHGISCLTLDHSGRRLYANSTDNYIYVYNTADLGIPITRFHHPTYRCSSFYIRMGLSPDDRYLMSGSSDRGIHIWETDAPERPPIILQGHEHEVTSVAWCRSDFDIIASCSDDLTLRVWHRRGLGED</sequence>
<dbReference type="PANTHER" id="PTHR22852:SF0">
    <property type="entry name" value="DENTICLELESS PROTEIN HOMOLOG"/>
    <property type="match status" value="1"/>
</dbReference>
<dbReference type="InterPro" id="IPR015943">
    <property type="entry name" value="WD40/YVTN_repeat-like_dom_sf"/>
</dbReference>
<evidence type="ECO:0000256" key="5">
    <source>
        <dbReference type="ARBA" id="ARBA00038344"/>
    </source>
</evidence>
<dbReference type="PROSITE" id="PS00678">
    <property type="entry name" value="WD_REPEATS_1"/>
    <property type="match status" value="1"/>
</dbReference>
<keyword evidence="4" id="KW-0833">Ubl conjugation pathway</keyword>
<comment type="caution">
    <text evidence="8">The sequence shown here is derived from an EMBL/GenBank/DDBJ whole genome shotgun (WGS) entry which is preliminary data.</text>
</comment>
<organism evidence="8 9">
    <name type="scientific">Ambispora gerdemannii</name>
    <dbReference type="NCBI Taxonomy" id="144530"/>
    <lineage>
        <taxon>Eukaryota</taxon>
        <taxon>Fungi</taxon>
        <taxon>Fungi incertae sedis</taxon>
        <taxon>Mucoromycota</taxon>
        <taxon>Glomeromycotina</taxon>
        <taxon>Glomeromycetes</taxon>
        <taxon>Archaeosporales</taxon>
        <taxon>Ambisporaceae</taxon>
        <taxon>Ambispora</taxon>
    </lineage>
</organism>
<evidence type="ECO:0000313" key="8">
    <source>
        <dbReference type="EMBL" id="CAG8487575.1"/>
    </source>
</evidence>
<dbReference type="GO" id="GO:0043161">
    <property type="term" value="P:proteasome-mediated ubiquitin-dependent protein catabolic process"/>
    <property type="evidence" value="ECO:0007669"/>
    <property type="project" value="TreeGrafter"/>
</dbReference>
<dbReference type="InterPro" id="IPR001680">
    <property type="entry name" value="WD40_rpt"/>
</dbReference>
<evidence type="ECO:0000256" key="4">
    <source>
        <dbReference type="ARBA" id="ARBA00022786"/>
    </source>
</evidence>
<dbReference type="GO" id="GO:0030674">
    <property type="term" value="F:protein-macromolecule adaptor activity"/>
    <property type="evidence" value="ECO:0007669"/>
    <property type="project" value="TreeGrafter"/>
</dbReference>
<dbReference type="SMART" id="SM00320">
    <property type="entry name" value="WD40"/>
    <property type="match status" value="6"/>
</dbReference>
<dbReference type="InterPro" id="IPR036322">
    <property type="entry name" value="WD40_repeat_dom_sf"/>
</dbReference>
<feature type="compositionally biased region" description="Pro residues" evidence="7">
    <location>
        <begin position="43"/>
        <end position="53"/>
    </location>
</feature>
<evidence type="ECO:0000256" key="3">
    <source>
        <dbReference type="ARBA" id="ARBA00022737"/>
    </source>
</evidence>
<comment type="similarity">
    <text evidence="5">Belongs to the WD repeat cdt2 family.</text>
</comment>
<dbReference type="Gene3D" id="2.130.10.10">
    <property type="entry name" value="YVTN repeat-like/Quinoprotein amine dehydrogenase"/>
    <property type="match status" value="3"/>
</dbReference>
<comment type="pathway">
    <text evidence="1">Protein modification; protein ubiquitination.</text>
</comment>
<keyword evidence="3" id="KW-0677">Repeat</keyword>
<dbReference type="PROSITE" id="PS50294">
    <property type="entry name" value="WD_REPEATS_REGION"/>
    <property type="match status" value="2"/>
</dbReference>
<keyword evidence="9" id="KW-1185">Reference proteome</keyword>
<dbReference type="SUPFAM" id="SSF50978">
    <property type="entry name" value="WD40 repeat-like"/>
    <property type="match status" value="1"/>
</dbReference>
<dbReference type="AlphaFoldDB" id="A0A9N8ZAU8"/>
<feature type="repeat" description="WD" evidence="6">
    <location>
        <begin position="204"/>
        <end position="245"/>
    </location>
</feature>
<protein>
    <submittedName>
        <fullName evidence="8">10784_t:CDS:1</fullName>
    </submittedName>
</protein>
<dbReference type="InterPro" id="IPR051865">
    <property type="entry name" value="WD-repeat_CDT2_adapter"/>
</dbReference>
<evidence type="ECO:0000256" key="1">
    <source>
        <dbReference type="ARBA" id="ARBA00004906"/>
    </source>
</evidence>
<keyword evidence="2 6" id="KW-0853">WD repeat</keyword>
<gene>
    <name evidence="8" type="ORF">AGERDE_LOCUS3572</name>
</gene>
<feature type="region of interest" description="Disordered" evidence="7">
    <location>
        <begin position="71"/>
        <end position="91"/>
    </location>
</feature>
<feature type="repeat" description="WD" evidence="6">
    <location>
        <begin position="455"/>
        <end position="487"/>
    </location>
</feature>
<feature type="region of interest" description="Disordered" evidence="7">
    <location>
        <begin position="1"/>
        <end position="59"/>
    </location>
</feature>
<dbReference type="InterPro" id="IPR020472">
    <property type="entry name" value="WD40_PAC1"/>
</dbReference>
<accession>A0A9N8ZAU8</accession>
<evidence type="ECO:0000256" key="7">
    <source>
        <dbReference type="SAM" id="MobiDB-lite"/>
    </source>
</evidence>
<dbReference type="Pfam" id="PF00400">
    <property type="entry name" value="WD40"/>
    <property type="match status" value="5"/>
</dbReference>
<dbReference type="GO" id="GO:0005634">
    <property type="term" value="C:nucleus"/>
    <property type="evidence" value="ECO:0007669"/>
    <property type="project" value="TreeGrafter"/>
</dbReference>
<proteinExistence type="inferred from homology"/>
<reference evidence="8" key="1">
    <citation type="submission" date="2021-06" db="EMBL/GenBank/DDBJ databases">
        <authorList>
            <person name="Kallberg Y."/>
            <person name="Tangrot J."/>
            <person name="Rosling A."/>
        </authorList>
    </citation>
    <scope>NUCLEOTIDE SEQUENCE</scope>
    <source>
        <strain evidence="8">MT106</strain>
    </source>
</reference>
<dbReference type="PRINTS" id="PR00320">
    <property type="entry name" value="GPROTEINBRPT"/>
</dbReference>
<dbReference type="PANTHER" id="PTHR22852">
    <property type="entry name" value="LETHAL 2 DENTICLELESS PROTEIN RETINOIC ACID-REGULATED NUCLEAR MATRIX-ASSOCIATED PROTEIN"/>
    <property type="match status" value="1"/>
</dbReference>
<dbReference type="InterPro" id="IPR019775">
    <property type="entry name" value="WD40_repeat_CS"/>
</dbReference>
<name>A0A9N8ZAU8_9GLOM</name>
<dbReference type="PROSITE" id="PS50082">
    <property type="entry name" value="WD_REPEATS_2"/>
    <property type="match status" value="3"/>
</dbReference>
<evidence type="ECO:0000256" key="6">
    <source>
        <dbReference type="PROSITE-ProRule" id="PRU00221"/>
    </source>
</evidence>